<feature type="chain" id="PRO_5029840347" description="Glycoside hydrolase family 5 domain-containing protein" evidence="5">
    <location>
        <begin position="29"/>
        <end position="525"/>
    </location>
</feature>
<dbReference type="InterPro" id="IPR035992">
    <property type="entry name" value="Ricin_B-like_lectins"/>
</dbReference>
<dbReference type="GO" id="GO:0000272">
    <property type="term" value="P:polysaccharide catabolic process"/>
    <property type="evidence" value="ECO:0007669"/>
    <property type="project" value="InterPro"/>
</dbReference>
<dbReference type="SUPFAM" id="SSF50370">
    <property type="entry name" value="Ricin B-like lectins"/>
    <property type="match status" value="1"/>
</dbReference>
<dbReference type="AlphaFoldDB" id="A0A7I8KY28"/>
<keyword evidence="5" id="KW-0732">Signal</keyword>
<dbReference type="InterPro" id="IPR017853">
    <property type="entry name" value="GH"/>
</dbReference>
<dbReference type="Pfam" id="PF00150">
    <property type="entry name" value="Cellulase"/>
    <property type="match status" value="1"/>
</dbReference>
<evidence type="ECO:0000256" key="2">
    <source>
        <dbReference type="ARBA" id="ARBA00022801"/>
    </source>
</evidence>
<gene>
    <name evidence="7" type="ORF">SI8410_09013377</name>
</gene>
<evidence type="ECO:0000256" key="1">
    <source>
        <dbReference type="ARBA" id="ARBA00005641"/>
    </source>
</evidence>
<feature type="domain" description="Glycoside hydrolase family 5" evidence="6">
    <location>
        <begin position="70"/>
        <end position="341"/>
    </location>
</feature>
<dbReference type="Proteomes" id="UP000663760">
    <property type="component" value="Chromosome 9"/>
</dbReference>
<accession>A0A7I8KY28</accession>
<sequence>MPSGKGRWVRLLLLLSLLVAWAPRRAMSLPLSTSGRWVVDAVSGRRVKLRCVNWAAHMPAVLAEGLDRKPVDSIAARVVSLGFNCVRLTWATELFTSPRYENLTVAGSLRSLALSSAEVGVAANNPAMAIGEAGLMAVLDNHVTRPKWCCGGDDGNGFFGDAYFDPEQWLRGLGTVARRFRDHPQVTATAAAATTTGVSLTSADWYRYVTLGEAVIHDANPDLLVVVSGLSYDTDLSFLSSRPLPSLLDGKLVFEIHWYSFPRRREWEALSPTRVCSDAAVGFEARAGFLVGGGGRSSFPLFVSEFGVDQRGEDRADNQFLSCFLAFAADRDLDWALWALQGSYYWRNGRAGFEETYGVLDSDWELPRNPQFQERFRLIQDMIQDPGSSAPAYQLIYHPLSGQCLHADGSNNVVLSDCRNRTRWHYAGSGAPVFLTNSSLCLRIAGDGLPVTLSTECGDLHSTWAVISGFHLAAAGTRGRRLCLQSSSPESSAVLTKDCLCLVEPVCPENPQTQWFRLVASNLEW</sequence>
<reference evidence="7" key="1">
    <citation type="submission" date="2020-02" db="EMBL/GenBank/DDBJ databases">
        <authorList>
            <person name="Scholz U."/>
            <person name="Mascher M."/>
            <person name="Fiebig A."/>
        </authorList>
    </citation>
    <scope>NUCLEOTIDE SEQUENCE</scope>
</reference>
<evidence type="ECO:0000256" key="3">
    <source>
        <dbReference type="ARBA" id="ARBA00023295"/>
    </source>
</evidence>
<evidence type="ECO:0000259" key="6">
    <source>
        <dbReference type="Pfam" id="PF00150"/>
    </source>
</evidence>
<dbReference type="SUPFAM" id="SSF51445">
    <property type="entry name" value="(Trans)glycosidases"/>
    <property type="match status" value="1"/>
</dbReference>
<evidence type="ECO:0000313" key="7">
    <source>
        <dbReference type="EMBL" id="CAA7402699.1"/>
    </source>
</evidence>
<evidence type="ECO:0000313" key="8">
    <source>
        <dbReference type="Proteomes" id="UP000663760"/>
    </source>
</evidence>
<organism evidence="7 8">
    <name type="scientific">Spirodela intermedia</name>
    <name type="common">Intermediate duckweed</name>
    <dbReference type="NCBI Taxonomy" id="51605"/>
    <lineage>
        <taxon>Eukaryota</taxon>
        <taxon>Viridiplantae</taxon>
        <taxon>Streptophyta</taxon>
        <taxon>Embryophyta</taxon>
        <taxon>Tracheophyta</taxon>
        <taxon>Spermatophyta</taxon>
        <taxon>Magnoliopsida</taxon>
        <taxon>Liliopsida</taxon>
        <taxon>Araceae</taxon>
        <taxon>Lemnoideae</taxon>
        <taxon>Spirodela</taxon>
    </lineage>
</organism>
<feature type="signal peptide" evidence="5">
    <location>
        <begin position="1"/>
        <end position="28"/>
    </location>
</feature>
<dbReference type="Gene3D" id="3.20.20.80">
    <property type="entry name" value="Glycosidases"/>
    <property type="match status" value="1"/>
</dbReference>
<keyword evidence="3 4" id="KW-0326">Glycosidase</keyword>
<dbReference type="EMBL" id="LR746272">
    <property type="protein sequence ID" value="CAA7402699.1"/>
    <property type="molecule type" value="Genomic_DNA"/>
</dbReference>
<dbReference type="InterPro" id="IPR001547">
    <property type="entry name" value="Glyco_hydro_5"/>
</dbReference>
<name>A0A7I8KY28_SPIIN</name>
<dbReference type="Gene3D" id="2.80.10.50">
    <property type="match status" value="1"/>
</dbReference>
<proteinExistence type="inferred from homology"/>
<keyword evidence="8" id="KW-1185">Reference proteome</keyword>
<comment type="similarity">
    <text evidence="1 4">Belongs to the glycosyl hydrolase 5 (cellulase A) family.</text>
</comment>
<evidence type="ECO:0000256" key="5">
    <source>
        <dbReference type="SAM" id="SignalP"/>
    </source>
</evidence>
<dbReference type="GO" id="GO:0004553">
    <property type="term" value="F:hydrolase activity, hydrolyzing O-glycosyl compounds"/>
    <property type="evidence" value="ECO:0007669"/>
    <property type="project" value="InterPro"/>
</dbReference>
<dbReference type="OrthoDB" id="442731at2759"/>
<dbReference type="PANTHER" id="PTHR31263">
    <property type="entry name" value="CELLULASE FAMILY PROTEIN (AFU_ORTHOLOGUE AFUA_5G14560)"/>
    <property type="match status" value="1"/>
</dbReference>
<protein>
    <recommendedName>
        <fullName evidence="6">Glycoside hydrolase family 5 domain-containing protein</fullName>
    </recommendedName>
</protein>
<evidence type="ECO:0000256" key="4">
    <source>
        <dbReference type="RuleBase" id="RU361153"/>
    </source>
</evidence>
<dbReference type="PANTHER" id="PTHR31263:SF0">
    <property type="entry name" value="CELLULASE FAMILY PROTEIN (AFU_ORTHOLOGUE AFUA_5G14560)"/>
    <property type="match status" value="1"/>
</dbReference>
<keyword evidence="2 4" id="KW-0378">Hydrolase</keyword>